<dbReference type="EMBL" id="CP003345">
    <property type="protein sequence ID" value="AFM02924.1"/>
    <property type="molecule type" value="Genomic_DNA"/>
</dbReference>
<name>I4AG39_BERLS</name>
<dbReference type="InterPro" id="IPR004843">
    <property type="entry name" value="Calcineurin-like_PHP"/>
</dbReference>
<dbReference type="Proteomes" id="UP000006054">
    <property type="component" value="Chromosome"/>
</dbReference>
<protein>
    <recommendedName>
        <fullName evidence="3">Calcineurin-like phosphoesterase domain-containing protein</fullName>
    </recommendedName>
</protein>
<evidence type="ECO:0000313" key="4">
    <source>
        <dbReference type="EMBL" id="AFM02924.1"/>
    </source>
</evidence>
<dbReference type="STRING" id="880071.Fleli_0448"/>
<dbReference type="InterPro" id="IPR029052">
    <property type="entry name" value="Metallo-depent_PP-like"/>
</dbReference>
<evidence type="ECO:0000259" key="3">
    <source>
        <dbReference type="Pfam" id="PF00149"/>
    </source>
</evidence>
<dbReference type="InterPro" id="IPR051558">
    <property type="entry name" value="Metallophosphoesterase_PAP"/>
</dbReference>
<keyword evidence="5" id="KW-1185">Reference proteome</keyword>
<dbReference type="PANTHER" id="PTHR10161:SF14">
    <property type="entry name" value="TARTRATE-RESISTANT ACID PHOSPHATASE TYPE 5"/>
    <property type="match status" value="1"/>
</dbReference>
<gene>
    <name evidence="4" type="ordered locus">Fleli_0448</name>
</gene>
<dbReference type="OrthoDB" id="333971at2"/>
<dbReference type="HOGENOM" id="CLU_703355_0_0_10"/>
<dbReference type="PROSITE" id="PS51257">
    <property type="entry name" value="PROKAR_LIPOPROTEIN"/>
    <property type="match status" value="1"/>
</dbReference>
<proteinExistence type="predicted"/>
<evidence type="ECO:0000256" key="2">
    <source>
        <dbReference type="ARBA" id="ARBA00022801"/>
    </source>
</evidence>
<dbReference type="Gene3D" id="3.60.21.10">
    <property type="match status" value="2"/>
</dbReference>
<organism evidence="4 5">
    <name type="scientific">Bernardetia litoralis (strain ATCC 23117 / DSM 6794 / NBRC 15988 / NCIMB 1366 / Fx l1 / Sio-4)</name>
    <name type="common">Flexibacter litoralis</name>
    <dbReference type="NCBI Taxonomy" id="880071"/>
    <lineage>
        <taxon>Bacteria</taxon>
        <taxon>Pseudomonadati</taxon>
        <taxon>Bacteroidota</taxon>
        <taxon>Cytophagia</taxon>
        <taxon>Cytophagales</taxon>
        <taxon>Bernardetiaceae</taxon>
        <taxon>Bernardetia</taxon>
    </lineage>
</organism>
<dbReference type="eggNOG" id="COG1409">
    <property type="taxonomic scope" value="Bacteria"/>
</dbReference>
<evidence type="ECO:0000256" key="1">
    <source>
        <dbReference type="ARBA" id="ARBA00022729"/>
    </source>
</evidence>
<keyword evidence="2" id="KW-0378">Hydrolase</keyword>
<keyword evidence="1" id="KW-0732">Signal</keyword>
<dbReference type="RefSeq" id="WP_014796384.1">
    <property type="nucleotide sequence ID" value="NC_018018.1"/>
</dbReference>
<dbReference type="SUPFAM" id="SSF56300">
    <property type="entry name" value="Metallo-dependent phosphatases"/>
    <property type="match status" value="1"/>
</dbReference>
<dbReference type="GO" id="GO:0016787">
    <property type="term" value="F:hydrolase activity"/>
    <property type="evidence" value="ECO:0007669"/>
    <property type="project" value="UniProtKB-KW"/>
</dbReference>
<dbReference type="PANTHER" id="PTHR10161">
    <property type="entry name" value="TARTRATE-RESISTANT ACID PHOSPHATASE TYPE 5"/>
    <property type="match status" value="1"/>
</dbReference>
<sequence length="389" mass="44920" precursor="true">MTRSELTFYLLFISCNLFFSCKSASNLEPIPNFSIHYDKNEIDKTVFLLGDAGNSDSLTPIFLSLKNELSQNPSSSLIFLGDNIYPYGLIPKEEIKGNKKLLLEKQEAKKHIDSQLKIVENHKKENIIFVSGNHDWGKDKKQSFVIEEQNYITEKGYNYLPKNGCSTPAVLDLSDNIILICLDTQYLIQKNKNSDCELETNEEIYARLDSIITQNKCKKVIVAAHHLLESESSHGGKFPLRPHLFPLVDLKKNLYIPLPILGTVYVLSRKIGISEQDISNSRYQDLRKNLFQIFEKHPNLVYACGHEHTLQYHKFNEKNPKKIWRQINSGAGSKKTFINKNYKRSFFISSSVHFAYSNYGFVRLDYLKNGNVIVYYYNQNGDVLYSDKW</sequence>
<reference evidence="5" key="1">
    <citation type="submission" date="2012-06" db="EMBL/GenBank/DDBJ databases">
        <title>The complete genome of Flexibacter litoralis DSM 6794.</title>
        <authorList>
            <person name="Lucas S."/>
            <person name="Copeland A."/>
            <person name="Lapidus A."/>
            <person name="Glavina del Rio T."/>
            <person name="Dalin E."/>
            <person name="Tice H."/>
            <person name="Bruce D."/>
            <person name="Goodwin L."/>
            <person name="Pitluck S."/>
            <person name="Peters L."/>
            <person name="Ovchinnikova G."/>
            <person name="Lu M."/>
            <person name="Kyrpides N."/>
            <person name="Mavromatis K."/>
            <person name="Ivanova N."/>
            <person name="Brettin T."/>
            <person name="Detter J.C."/>
            <person name="Han C."/>
            <person name="Larimer F."/>
            <person name="Land M."/>
            <person name="Hauser L."/>
            <person name="Markowitz V."/>
            <person name="Cheng J.-F."/>
            <person name="Hugenholtz P."/>
            <person name="Woyke T."/>
            <person name="Wu D."/>
            <person name="Spring S."/>
            <person name="Lang E."/>
            <person name="Kopitz M."/>
            <person name="Brambilla E."/>
            <person name="Klenk H.-P."/>
            <person name="Eisen J.A."/>
        </authorList>
    </citation>
    <scope>NUCLEOTIDE SEQUENCE [LARGE SCALE GENOMIC DNA]</scope>
    <source>
        <strain evidence="5">ATCC 23117 / DSM 6794 / NBRC 15988 / NCIMB 1366 / Sio-4</strain>
    </source>
</reference>
<evidence type="ECO:0000313" key="5">
    <source>
        <dbReference type="Proteomes" id="UP000006054"/>
    </source>
</evidence>
<dbReference type="KEGG" id="fli:Fleli_0448"/>
<accession>I4AG39</accession>
<dbReference type="Pfam" id="PF00149">
    <property type="entry name" value="Metallophos"/>
    <property type="match status" value="1"/>
</dbReference>
<dbReference type="AlphaFoldDB" id="I4AG39"/>
<feature type="domain" description="Calcineurin-like phosphoesterase" evidence="3">
    <location>
        <begin position="53"/>
        <end position="241"/>
    </location>
</feature>